<reference evidence="1 2" key="1">
    <citation type="journal article" date="2014" name="Genome Announc.">
        <title>Draft Genome Sequence of Advenella kashmirensis Strain W13003, a Polycyclic Aromatic Hydrocarbon-Degrading Bacterium.</title>
        <authorList>
            <person name="Wang X."/>
            <person name="Jin D."/>
            <person name="Zhou L."/>
            <person name="Wu L."/>
            <person name="An W."/>
            <person name="Zhao L."/>
        </authorList>
    </citation>
    <scope>NUCLEOTIDE SEQUENCE [LARGE SCALE GENOMIC DNA]</scope>
    <source>
        <strain evidence="1 2">W13003</strain>
    </source>
</reference>
<dbReference type="CDD" id="cd00093">
    <property type="entry name" value="HTH_XRE"/>
    <property type="match status" value="1"/>
</dbReference>
<dbReference type="OrthoDB" id="5959816at2"/>
<protein>
    <recommendedName>
        <fullName evidence="3">HTH cro/C1-type domain-containing protein</fullName>
    </recommendedName>
</protein>
<dbReference type="PATRIC" id="fig|1424334.3.peg.4029"/>
<dbReference type="InterPro" id="IPR001387">
    <property type="entry name" value="Cro/C1-type_HTH"/>
</dbReference>
<gene>
    <name evidence="1" type="ORF">W822_20100</name>
</gene>
<dbReference type="AlphaFoldDB" id="V8QLV4"/>
<accession>V8QLV4</accession>
<dbReference type="InterPro" id="IPR010982">
    <property type="entry name" value="Lambda_DNA-bd_dom_sf"/>
</dbReference>
<name>V8QLV4_9BURK</name>
<dbReference type="GO" id="GO:0003677">
    <property type="term" value="F:DNA binding"/>
    <property type="evidence" value="ECO:0007669"/>
    <property type="project" value="InterPro"/>
</dbReference>
<proteinExistence type="predicted"/>
<organism evidence="1 2">
    <name type="scientific">Advenella kashmirensis W13003</name>
    <dbReference type="NCBI Taxonomy" id="1424334"/>
    <lineage>
        <taxon>Bacteria</taxon>
        <taxon>Pseudomonadati</taxon>
        <taxon>Pseudomonadota</taxon>
        <taxon>Betaproteobacteria</taxon>
        <taxon>Burkholderiales</taxon>
        <taxon>Alcaligenaceae</taxon>
    </lineage>
</organism>
<dbReference type="HOGENOM" id="CLU_2079722_0_0_4"/>
<evidence type="ECO:0000313" key="2">
    <source>
        <dbReference type="Proteomes" id="UP000018733"/>
    </source>
</evidence>
<dbReference type="SUPFAM" id="SSF47413">
    <property type="entry name" value="lambda repressor-like DNA-binding domains"/>
    <property type="match status" value="1"/>
</dbReference>
<dbReference type="Gene3D" id="1.10.260.40">
    <property type="entry name" value="lambda repressor-like DNA-binding domains"/>
    <property type="match status" value="1"/>
</dbReference>
<dbReference type="EMBL" id="AYXT01000013">
    <property type="protein sequence ID" value="ETF00946.1"/>
    <property type="molecule type" value="Genomic_DNA"/>
</dbReference>
<dbReference type="STRING" id="1424334.W822_20100"/>
<comment type="caution">
    <text evidence="1">The sequence shown here is derived from an EMBL/GenBank/DDBJ whole genome shotgun (WGS) entry which is preliminary data.</text>
</comment>
<evidence type="ECO:0000313" key="1">
    <source>
        <dbReference type="EMBL" id="ETF00946.1"/>
    </source>
</evidence>
<keyword evidence="2" id="KW-1185">Reference proteome</keyword>
<sequence length="117" mass="12981">MNKKPINIVLAENLAHFMSQRKLTQKGLSALSDVGQTTISLYLNPERRQTSKSGKMPSAKLSEVESLALALEVDVWELLRPFTEQERIAYKHLEAAYKAMSDGKQEADDTKSGSEAA</sequence>
<dbReference type="Proteomes" id="UP000018733">
    <property type="component" value="Unassembled WGS sequence"/>
</dbReference>
<evidence type="ECO:0008006" key="3">
    <source>
        <dbReference type="Google" id="ProtNLM"/>
    </source>
</evidence>